<accession>A0A399G1M1</accession>
<dbReference type="AlphaFoldDB" id="A0A399G1M1"/>
<gene>
    <name evidence="7" type="ORF">NI17_017230</name>
</gene>
<keyword evidence="5" id="KW-0534">Nitrate assimilation</keyword>
<dbReference type="Gene3D" id="1.20.1250.20">
    <property type="entry name" value="MFS general substrate transporter like domains"/>
    <property type="match status" value="1"/>
</dbReference>
<evidence type="ECO:0000256" key="6">
    <source>
        <dbReference type="ARBA" id="ARBA00023136"/>
    </source>
</evidence>
<name>A0A399G1M1_9ACTN</name>
<keyword evidence="8" id="KW-1185">Reference proteome</keyword>
<keyword evidence="4" id="KW-1133">Transmembrane helix</keyword>
<dbReference type="EMBL" id="CP063196">
    <property type="protein sequence ID" value="UOE18548.1"/>
    <property type="molecule type" value="Genomic_DNA"/>
</dbReference>
<dbReference type="PANTHER" id="PTHR23515">
    <property type="entry name" value="HIGH-AFFINITY NITRATE TRANSPORTER 2.3"/>
    <property type="match status" value="1"/>
</dbReference>
<dbReference type="InterPro" id="IPR044772">
    <property type="entry name" value="NO3_transporter"/>
</dbReference>
<sequence>MRTRPEAGTVRRGSAGVNLALATAAFTLLFWAWNLIGPLAPAYSAELGLDPTQTSVLIACPVLVGSLGRIPAGALTDRYGGRVMLAGICFVTVVPVVLLGVFGTSYLLLLVFGFLLGIAGASFAVGVPFVNSWYAPERRGFATGLFGAGMGGTALSAFLTPYLAEAVGRVQTHLLMAAALAAMGVLVLAVCRTAPDRRPSAQPILPRMREALGLRATWQNILLYAVAFGGFVAFSTYLPTLLSNDYGFSQTEAGLRAAGFSLVAVVARPVGGILSDRVGPVRVCLTSFVGTAAMAVVMMLDLPPEIPAGTVFVLMAAFLGLGTGGVFALVARLVEPSRVGTVTGMVGAAGGLGGYFPPLVMGVVFQATGAYTVGFALLALVALGTAVYTARAFTDVE</sequence>
<evidence type="ECO:0000256" key="1">
    <source>
        <dbReference type="ARBA" id="ARBA00004651"/>
    </source>
</evidence>
<evidence type="ECO:0000313" key="7">
    <source>
        <dbReference type="EMBL" id="UOE18548.1"/>
    </source>
</evidence>
<dbReference type="InterPro" id="IPR036259">
    <property type="entry name" value="MFS_trans_sf"/>
</dbReference>
<dbReference type="Proteomes" id="UP000265719">
    <property type="component" value="Chromosome"/>
</dbReference>
<keyword evidence="6" id="KW-0472">Membrane</keyword>
<evidence type="ECO:0000256" key="5">
    <source>
        <dbReference type="ARBA" id="ARBA00023063"/>
    </source>
</evidence>
<evidence type="ECO:0000256" key="2">
    <source>
        <dbReference type="ARBA" id="ARBA00008432"/>
    </source>
</evidence>
<dbReference type="RefSeq" id="WP_119267918.1">
    <property type="nucleotide sequence ID" value="NZ_CP063196.1"/>
</dbReference>
<protein>
    <submittedName>
        <fullName evidence="7">NarK/NasA family nitrate transporter</fullName>
    </submittedName>
</protein>
<evidence type="ECO:0000256" key="3">
    <source>
        <dbReference type="ARBA" id="ARBA00022692"/>
    </source>
</evidence>
<evidence type="ECO:0000313" key="8">
    <source>
        <dbReference type="Proteomes" id="UP000265719"/>
    </source>
</evidence>
<dbReference type="GO" id="GO:0042128">
    <property type="term" value="P:nitrate assimilation"/>
    <property type="evidence" value="ECO:0007669"/>
    <property type="project" value="UniProtKB-KW"/>
</dbReference>
<dbReference type="PROSITE" id="PS50850">
    <property type="entry name" value="MFS"/>
    <property type="match status" value="1"/>
</dbReference>
<proteinExistence type="inferred from homology"/>
<dbReference type="KEGG" id="thao:NI17_017230"/>
<organism evidence="7 8">
    <name type="scientific">Thermobifida halotolerans</name>
    <dbReference type="NCBI Taxonomy" id="483545"/>
    <lineage>
        <taxon>Bacteria</taxon>
        <taxon>Bacillati</taxon>
        <taxon>Actinomycetota</taxon>
        <taxon>Actinomycetes</taxon>
        <taxon>Streptosporangiales</taxon>
        <taxon>Nocardiopsidaceae</taxon>
        <taxon>Thermobifida</taxon>
    </lineage>
</organism>
<dbReference type="CDD" id="cd17341">
    <property type="entry name" value="MFS_NRT2_like"/>
    <property type="match status" value="1"/>
</dbReference>
<dbReference type="SUPFAM" id="SSF103473">
    <property type="entry name" value="MFS general substrate transporter"/>
    <property type="match status" value="1"/>
</dbReference>
<comment type="similarity">
    <text evidence="2">Belongs to the major facilitator superfamily. Nitrate/nitrite porter (TC 2.A.1.8) family.</text>
</comment>
<reference evidence="7" key="1">
    <citation type="submission" date="2020-10" db="EMBL/GenBank/DDBJ databases">
        <title>De novo genome project of the cellulose decomposer Thermobifida halotolerans type strain.</title>
        <authorList>
            <person name="Nagy I."/>
            <person name="Horvath B."/>
            <person name="Kukolya J."/>
            <person name="Nagy I."/>
            <person name="Orsini M."/>
        </authorList>
    </citation>
    <scope>NUCLEOTIDE SEQUENCE</scope>
    <source>
        <strain evidence="7">DSM 44931</strain>
    </source>
</reference>
<dbReference type="InterPro" id="IPR011701">
    <property type="entry name" value="MFS"/>
</dbReference>
<keyword evidence="3" id="KW-0812">Transmembrane</keyword>
<comment type="subcellular location">
    <subcellularLocation>
        <location evidence="1">Cell membrane</location>
        <topology evidence="1">Multi-pass membrane protein</topology>
    </subcellularLocation>
</comment>
<dbReference type="InterPro" id="IPR020846">
    <property type="entry name" value="MFS_dom"/>
</dbReference>
<dbReference type="GO" id="GO:0005886">
    <property type="term" value="C:plasma membrane"/>
    <property type="evidence" value="ECO:0007669"/>
    <property type="project" value="UniProtKB-SubCell"/>
</dbReference>
<dbReference type="GO" id="GO:0015112">
    <property type="term" value="F:nitrate transmembrane transporter activity"/>
    <property type="evidence" value="ECO:0007669"/>
    <property type="project" value="InterPro"/>
</dbReference>
<evidence type="ECO:0000256" key="4">
    <source>
        <dbReference type="ARBA" id="ARBA00022989"/>
    </source>
</evidence>
<dbReference type="Pfam" id="PF07690">
    <property type="entry name" value="MFS_1"/>
    <property type="match status" value="1"/>
</dbReference>